<keyword evidence="2" id="KW-1185">Reference proteome</keyword>
<dbReference type="Proteomes" id="UP000008144">
    <property type="component" value="Chromosome 3"/>
</dbReference>
<dbReference type="HOGENOM" id="CLU_078343_0_0_1"/>
<dbReference type="SUPFAM" id="SSF52266">
    <property type="entry name" value="SGNH hydrolase"/>
    <property type="match status" value="1"/>
</dbReference>
<dbReference type="Gene3D" id="3.40.50.1110">
    <property type="entry name" value="SGNH hydrolase"/>
    <property type="match status" value="1"/>
</dbReference>
<proteinExistence type="predicted"/>
<name>F6Q2K8_CIOIN</name>
<dbReference type="PANTHER" id="PTHR22901">
    <property type="entry name" value="SIALATE O-ACETYLESTERASE"/>
    <property type="match status" value="1"/>
</dbReference>
<dbReference type="GeneTree" id="ENSGT00390000010608"/>
<dbReference type="InterPro" id="IPR036514">
    <property type="entry name" value="SGNH_hydro_sf"/>
</dbReference>
<dbReference type="InterPro" id="IPR039329">
    <property type="entry name" value="SIAE"/>
</dbReference>
<dbReference type="PANTHER" id="PTHR22901:SF0">
    <property type="entry name" value="SIALATE O-ACETYLESTERASE"/>
    <property type="match status" value="1"/>
</dbReference>
<evidence type="ECO:0000313" key="2">
    <source>
        <dbReference type="Proteomes" id="UP000008144"/>
    </source>
</evidence>
<evidence type="ECO:0000313" key="1">
    <source>
        <dbReference type="Ensembl" id="ENSCINP00000013323.3"/>
    </source>
</evidence>
<dbReference type="InParanoid" id="F6Q2K8"/>
<reference evidence="1" key="3">
    <citation type="submission" date="2025-08" db="UniProtKB">
        <authorList>
            <consortium name="Ensembl"/>
        </authorList>
    </citation>
    <scope>IDENTIFICATION</scope>
</reference>
<dbReference type="AlphaFoldDB" id="F6Q2K8"/>
<accession>F6Q2K8</accession>
<reference evidence="1" key="2">
    <citation type="journal article" date="2008" name="Genome Biol.">
        <title>Improved genome assembly and evidence-based global gene model set for the chordate Ciona intestinalis: new insight into intron and operon populations.</title>
        <authorList>
            <person name="Satou Y."/>
            <person name="Mineta K."/>
            <person name="Ogasawara M."/>
            <person name="Sasakura Y."/>
            <person name="Shoguchi E."/>
            <person name="Ueno K."/>
            <person name="Yamada L."/>
            <person name="Matsumoto J."/>
            <person name="Wasserscheid J."/>
            <person name="Dewar K."/>
            <person name="Wiley G.B."/>
            <person name="Macmil S.L."/>
            <person name="Roe B.A."/>
            <person name="Zeller R.W."/>
            <person name="Hastings K.E."/>
            <person name="Lemaire P."/>
            <person name="Lindquist E."/>
            <person name="Endo T."/>
            <person name="Hotta K."/>
            <person name="Inaba K."/>
        </authorList>
    </citation>
    <scope>NUCLEOTIDE SEQUENCE [LARGE SCALE GENOMIC DNA]</scope>
    <source>
        <strain evidence="1">wild type</strain>
    </source>
</reference>
<reference evidence="2" key="1">
    <citation type="journal article" date="2002" name="Science">
        <title>The draft genome of Ciona intestinalis: insights into chordate and vertebrate origins.</title>
        <authorList>
            <person name="Dehal P."/>
            <person name="Satou Y."/>
            <person name="Campbell R.K."/>
            <person name="Chapman J."/>
            <person name="Degnan B."/>
            <person name="De Tomaso A."/>
            <person name="Davidson B."/>
            <person name="Di Gregorio A."/>
            <person name="Gelpke M."/>
            <person name="Goodstein D.M."/>
            <person name="Harafuji N."/>
            <person name="Hastings K.E."/>
            <person name="Ho I."/>
            <person name="Hotta K."/>
            <person name="Huang W."/>
            <person name="Kawashima T."/>
            <person name="Lemaire P."/>
            <person name="Martinez D."/>
            <person name="Meinertzhagen I.A."/>
            <person name="Necula S."/>
            <person name="Nonaka M."/>
            <person name="Putnam N."/>
            <person name="Rash S."/>
            <person name="Saiga H."/>
            <person name="Satake M."/>
            <person name="Terry A."/>
            <person name="Yamada L."/>
            <person name="Wang H.G."/>
            <person name="Awazu S."/>
            <person name="Azumi K."/>
            <person name="Boore J."/>
            <person name="Branno M."/>
            <person name="Chin-Bow S."/>
            <person name="DeSantis R."/>
            <person name="Doyle S."/>
            <person name="Francino P."/>
            <person name="Keys D.N."/>
            <person name="Haga S."/>
            <person name="Hayashi H."/>
            <person name="Hino K."/>
            <person name="Imai K.S."/>
            <person name="Inaba K."/>
            <person name="Kano S."/>
            <person name="Kobayashi K."/>
            <person name="Kobayashi M."/>
            <person name="Lee B.I."/>
            <person name="Makabe K.W."/>
            <person name="Manohar C."/>
            <person name="Matassi G."/>
            <person name="Medina M."/>
            <person name="Mochizuki Y."/>
            <person name="Mount S."/>
            <person name="Morishita T."/>
            <person name="Miura S."/>
            <person name="Nakayama A."/>
            <person name="Nishizaka S."/>
            <person name="Nomoto H."/>
            <person name="Ohta F."/>
            <person name="Oishi K."/>
            <person name="Rigoutsos I."/>
            <person name="Sano M."/>
            <person name="Sasaki A."/>
            <person name="Sasakura Y."/>
            <person name="Shoguchi E."/>
            <person name="Shin-i T."/>
            <person name="Spagnuolo A."/>
            <person name="Stainier D."/>
            <person name="Suzuki M.M."/>
            <person name="Tassy O."/>
            <person name="Takatori N."/>
            <person name="Tokuoka M."/>
            <person name="Yagi K."/>
            <person name="Yoshizaki F."/>
            <person name="Wada S."/>
            <person name="Zhang C."/>
            <person name="Hyatt P.D."/>
            <person name="Larimer F."/>
            <person name="Detter C."/>
            <person name="Doggett N."/>
            <person name="Glavina T."/>
            <person name="Hawkins T."/>
            <person name="Richardson P."/>
            <person name="Lucas S."/>
            <person name="Kohara Y."/>
            <person name="Levine M."/>
            <person name="Satoh N."/>
            <person name="Rokhsar D.S."/>
        </authorList>
    </citation>
    <scope>NUCLEOTIDE SEQUENCE [LARGE SCALE GENOMIC DNA]</scope>
</reference>
<dbReference type="EMBL" id="EAAA01001810">
    <property type="status" value="NOT_ANNOTATED_CDS"/>
    <property type="molecule type" value="Genomic_DNA"/>
</dbReference>
<dbReference type="GO" id="GO:0001681">
    <property type="term" value="F:sialate O-acetylesterase activity"/>
    <property type="evidence" value="ECO:0007669"/>
    <property type="project" value="InterPro"/>
</dbReference>
<dbReference type="OMA" id="FEICCAS"/>
<reference evidence="1" key="4">
    <citation type="submission" date="2025-09" db="UniProtKB">
        <authorList>
            <consortium name="Ensembl"/>
        </authorList>
    </citation>
    <scope>IDENTIFICATION</scope>
</reference>
<dbReference type="Ensembl" id="ENSCINT00000013323.3">
    <property type="protein sequence ID" value="ENSCINP00000013323.3"/>
    <property type="gene ID" value="ENSCING00000006479.3"/>
</dbReference>
<organism evidence="1 2">
    <name type="scientific">Ciona intestinalis</name>
    <name type="common">Transparent sea squirt</name>
    <name type="synonym">Ascidia intestinalis</name>
    <dbReference type="NCBI Taxonomy" id="7719"/>
    <lineage>
        <taxon>Eukaryota</taxon>
        <taxon>Metazoa</taxon>
        <taxon>Chordata</taxon>
        <taxon>Tunicata</taxon>
        <taxon>Ascidiacea</taxon>
        <taxon>Phlebobranchia</taxon>
        <taxon>Cionidae</taxon>
        <taxon>Ciona</taxon>
    </lineage>
</organism>
<protein>
    <submittedName>
        <fullName evidence="1">Uncharacterized protein</fullName>
    </submittedName>
</protein>
<sequence>MIHYWRQRWHEGTGGQTEPVFPFGFVQLCVRNEPTWMDDGYYSTIRWHQTADVGYASNDKMPNTFMAVTIDLPDSGIPFNSPHTRDKEDVSMRLANGALNIVYGYNVPAVGPTPEVIYQRSLTELQIEYSNSQNLVLTSTENFQVCCDPDVCPESEAYNGPTWQNTTVSSWDLHSLRVNITVCMKQHVNAVRYAWTVTPCPFKKCQIYNDKGLPAPPYIFYC</sequence>